<dbReference type="PANTHER" id="PTHR47506">
    <property type="entry name" value="TRANSCRIPTIONAL REGULATORY PROTEIN"/>
    <property type="match status" value="1"/>
</dbReference>
<dbReference type="PANTHER" id="PTHR47506:SF6">
    <property type="entry name" value="HTH-TYPE TRANSCRIPTIONAL REPRESSOR NEMR"/>
    <property type="match status" value="1"/>
</dbReference>
<organism evidence="6 7">
    <name type="scientific">Leptobacterium flavescens</name>
    <dbReference type="NCBI Taxonomy" id="472055"/>
    <lineage>
        <taxon>Bacteria</taxon>
        <taxon>Pseudomonadati</taxon>
        <taxon>Bacteroidota</taxon>
        <taxon>Flavobacteriia</taxon>
        <taxon>Flavobacteriales</taxon>
        <taxon>Flavobacteriaceae</taxon>
        <taxon>Leptobacterium</taxon>
    </lineage>
</organism>
<dbReference type="GO" id="GO:0003677">
    <property type="term" value="F:DNA binding"/>
    <property type="evidence" value="ECO:0007669"/>
    <property type="project" value="UniProtKB-UniRule"/>
</dbReference>
<dbReference type="AlphaFoldDB" id="A0A6P0UNX4"/>
<dbReference type="InterPro" id="IPR009057">
    <property type="entry name" value="Homeodomain-like_sf"/>
</dbReference>
<evidence type="ECO:0000313" key="7">
    <source>
        <dbReference type="Proteomes" id="UP000468581"/>
    </source>
</evidence>
<evidence type="ECO:0000256" key="3">
    <source>
        <dbReference type="ARBA" id="ARBA00023163"/>
    </source>
</evidence>
<reference evidence="6 7" key="1">
    <citation type="submission" date="2020-01" db="EMBL/GenBank/DDBJ databases">
        <title>Leptobacterium flavescens.</title>
        <authorList>
            <person name="Wang G."/>
        </authorList>
    </citation>
    <scope>NUCLEOTIDE SEQUENCE [LARGE SCALE GENOMIC DNA]</scope>
    <source>
        <strain evidence="6 7">KCTC 22160</strain>
    </source>
</reference>
<dbReference type="Pfam" id="PF16925">
    <property type="entry name" value="TetR_C_13"/>
    <property type="match status" value="1"/>
</dbReference>
<feature type="domain" description="HTH tetR-type" evidence="5">
    <location>
        <begin position="3"/>
        <end position="63"/>
    </location>
</feature>
<keyword evidence="2 4" id="KW-0238">DNA-binding</keyword>
<dbReference type="InterPro" id="IPR001647">
    <property type="entry name" value="HTH_TetR"/>
</dbReference>
<feature type="DNA-binding region" description="H-T-H motif" evidence="4">
    <location>
        <begin position="26"/>
        <end position="45"/>
    </location>
</feature>
<dbReference type="InterPro" id="IPR036271">
    <property type="entry name" value="Tet_transcr_reg_TetR-rel_C_sf"/>
</dbReference>
<dbReference type="RefSeq" id="WP_163608142.1">
    <property type="nucleotide sequence ID" value="NZ_JAABOO010000003.1"/>
</dbReference>
<proteinExistence type="predicted"/>
<keyword evidence="1" id="KW-0805">Transcription regulation</keyword>
<dbReference type="InterPro" id="IPR011075">
    <property type="entry name" value="TetR_C"/>
</dbReference>
<keyword evidence="3" id="KW-0804">Transcription</keyword>
<accession>A0A6P0UNX4</accession>
<evidence type="ECO:0000313" key="6">
    <source>
        <dbReference type="EMBL" id="NER14865.1"/>
    </source>
</evidence>
<dbReference type="PROSITE" id="PS50977">
    <property type="entry name" value="HTH_TETR_2"/>
    <property type="match status" value="1"/>
</dbReference>
<dbReference type="Pfam" id="PF00440">
    <property type="entry name" value="TetR_N"/>
    <property type="match status" value="1"/>
</dbReference>
<keyword evidence="7" id="KW-1185">Reference proteome</keyword>
<evidence type="ECO:0000256" key="4">
    <source>
        <dbReference type="PROSITE-ProRule" id="PRU00335"/>
    </source>
</evidence>
<dbReference type="Gene3D" id="1.10.357.10">
    <property type="entry name" value="Tetracycline Repressor, domain 2"/>
    <property type="match status" value="1"/>
</dbReference>
<evidence type="ECO:0000256" key="1">
    <source>
        <dbReference type="ARBA" id="ARBA00023015"/>
    </source>
</evidence>
<name>A0A6P0UNX4_9FLAO</name>
<dbReference type="EMBL" id="JAABOO010000003">
    <property type="protein sequence ID" value="NER14865.1"/>
    <property type="molecule type" value="Genomic_DNA"/>
</dbReference>
<dbReference type="PRINTS" id="PR00455">
    <property type="entry name" value="HTHTETR"/>
</dbReference>
<gene>
    <name evidence="6" type="ORF">GWK08_15520</name>
</gene>
<evidence type="ECO:0000256" key="2">
    <source>
        <dbReference type="ARBA" id="ARBA00023125"/>
    </source>
</evidence>
<protein>
    <submittedName>
        <fullName evidence="6">TetR family transcriptional regulator</fullName>
    </submittedName>
</protein>
<dbReference type="SUPFAM" id="SSF48498">
    <property type="entry name" value="Tetracyclin repressor-like, C-terminal domain"/>
    <property type="match status" value="1"/>
</dbReference>
<dbReference type="Proteomes" id="UP000468581">
    <property type="component" value="Unassembled WGS sequence"/>
</dbReference>
<dbReference type="SUPFAM" id="SSF46689">
    <property type="entry name" value="Homeodomain-like"/>
    <property type="match status" value="1"/>
</dbReference>
<evidence type="ECO:0000259" key="5">
    <source>
        <dbReference type="PROSITE" id="PS50977"/>
    </source>
</evidence>
<sequence length="191" mass="21970">MKTQVKENILNIGVRLITQKGYNNVGIQEVLNEAHIPKGSFYHYFKSKEDFGLQVISHYNKSALVHLQSYFEDKSRSPRERMLLFFEDMKAFYTSKEYSEGCLLGNCSIELSDNSDVLRLAIAKELNQWHSVFENCIAEAQEAGEIKSDKKASDIADFILNSWEGALLRMKAIKTVQPLEVFVDFLRSYII</sequence>
<comment type="caution">
    <text evidence="6">The sequence shown here is derived from an EMBL/GenBank/DDBJ whole genome shotgun (WGS) entry which is preliminary data.</text>
</comment>